<protein>
    <recommendedName>
        <fullName evidence="6">Dihydrolipoamide acetyltransferase component of pyruvate dehydrogenase complex</fullName>
        <ecNumber evidence="6">2.3.1.-</ecNumber>
    </recommendedName>
</protein>
<feature type="region of interest" description="Disordered" evidence="7">
    <location>
        <begin position="250"/>
        <end position="273"/>
    </location>
</feature>
<dbReference type="PANTHER" id="PTHR43178">
    <property type="entry name" value="DIHYDROLIPOAMIDE ACETYLTRANSFERASE COMPONENT OF PYRUVATE DEHYDROGENASE COMPLEX"/>
    <property type="match status" value="1"/>
</dbReference>
<feature type="compositionally biased region" description="Basic and acidic residues" evidence="7">
    <location>
        <begin position="195"/>
        <end position="205"/>
    </location>
</feature>
<dbReference type="SUPFAM" id="SSF47005">
    <property type="entry name" value="Peripheral subunit-binding domain of 2-oxo acid dehydrogenase complex"/>
    <property type="match status" value="1"/>
</dbReference>
<dbReference type="Pfam" id="PF02817">
    <property type="entry name" value="E3_binding"/>
    <property type="match status" value="1"/>
</dbReference>
<evidence type="ECO:0000256" key="5">
    <source>
        <dbReference type="ARBA" id="ARBA00023315"/>
    </source>
</evidence>
<dbReference type="PANTHER" id="PTHR43178:SF5">
    <property type="entry name" value="LIPOAMIDE ACYLTRANSFERASE COMPONENT OF BRANCHED-CHAIN ALPHA-KETO ACID DEHYDROGENASE COMPLEX, MITOCHONDRIAL"/>
    <property type="match status" value="1"/>
</dbReference>
<dbReference type="EMBL" id="CP090958">
    <property type="protein sequence ID" value="WGW11145.1"/>
    <property type="molecule type" value="Genomic_DNA"/>
</dbReference>
<dbReference type="SUPFAM" id="SSF51230">
    <property type="entry name" value="Single hybrid motif"/>
    <property type="match status" value="1"/>
</dbReference>
<dbReference type="InterPro" id="IPR050743">
    <property type="entry name" value="2-oxoacid_DH_E2_comp"/>
</dbReference>
<dbReference type="SUPFAM" id="SSF52777">
    <property type="entry name" value="CoA-dependent acyltransferases"/>
    <property type="match status" value="1"/>
</dbReference>
<dbReference type="InterPro" id="IPR000089">
    <property type="entry name" value="Biotin_lipoyl"/>
</dbReference>
<evidence type="ECO:0000259" key="8">
    <source>
        <dbReference type="PROSITE" id="PS50968"/>
    </source>
</evidence>
<feature type="region of interest" description="Disordered" evidence="7">
    <location>
        <begin position="154"/>
        <end position="207"/>
    </location>
</feature>
<reference evidence="10 11" key="1">
    <citation type="submission" date="2023-05" db="EMBL/GenBank/DDBJ databases">
        <title>Lithophilousrod everest ZFBP1038 complete genpme.</title>
        <authorList>
            <person name="Tian M."/>
        </authorList>
    </citation>
    <scope>NUCLEOTIDE SEQUENCE [LARGE SCALE GENOMIC DNA]</scope>
    <source>
        <strain evidence="10 11">ZFBP1038</strain>
    </source>
</reference>
<dbReference type="InterPro" id="IPR003016">
    <property type="entry name" value="2-oxoA_DH_lipoyl-BS"/>
</dbReference>
<organism evidence="10 11">
    <name type="scientific">Saxibacter everestensis</name>
    <dbReference type="NCBI Taxonomy" id="2909229"/>
    <lineage>
        <taxon>Bacteria</taxon>
        <taxon>Bacillati</taxon>
        <taxon>Actinomycetota</taxon>
        <taxon>Actinomycetes</taxon>
        <taxon>Micrococcales</taxon>
        <taxon>Brevibacteriaceae</taxon>
        <taxon>Saxibacter</taxon>
    </lineage>
</organism>
<keyword evidence="11" id="KW-1185">Reference proteome</keyword>
<evidence type="ECO:0000256" key="6">
    <source>
        <dbReference type="RuleBase" id="RU003423"/>
    </source>
</evidence>
<dbReference type="Pfam" id="PF00198">
    <property type="entry name" value="2-oxoacid_dh"/>
    <property type="match status" value="1"/>
</dbReference>
<feature type="compositionally biased region" description="Low complexity" evidence="7">
    <location>
        <begin position="173"/>
        <end position="194"/>
    </location>
</feature>
<evidence type="ECO:0000313" key="10">
    <source>
        <dbReference type="EMBL" id="WGW11145.1"/>
    </source>
</evidence>
<name>A0ABY8QQ89_9MICO</name>
<dbReference type="InterPro" id="IPR001078">
    <property type="entry name" value="2-oxoacid_DH_actylTfrase"/>
</dbReference>
<dbReference type="InterPro" id="IPR004167">
    <property type="entry name" value="PSBD"/>
</dbReference>
<dbReference type="InterPro" id="IPR036625">
    <property type="entry name" value="E3-bd_dom_sf"/>
</dbReference>
<feature type="domain" description="Peripheral subunit-binding (PSBD)" evidence="9">
    <location>
        <begin position="209"/>
        <end position="246"/>
    </location>
</feature>
<evidence type="ECO:0000256" key="4">
    <source>
        <dbReference type="ARBA" id="ARBA00022823"/>
    </source>
</evidence>
<dbReference type="Gene3D" id="3.30.559.10">
    <property type="entry name" value="Chloramphenicol acetyltransferase-like domain"/>
    <property type="match status" value="1"/>
</dbReference>
<accession>A0ABY8QQ89</accession>
<dbReference type="GO" id="GO:0016746">
    <property type="term" value="F:acyltransferase activity"/>
    <property type="evidence" value="ECO:0007669"/>
    <property type="project" value="UniProtKB-KW"/>
</dbReference>
<keyword evidence="4 6" id="KW-0450">Lipoyl</keyword>
<dbReference type="InterPro" id="IPR011053">
    <property type="entry name" value="Single_hybrid_motif"/>
</dbReference>
<dbReference type="CDD" id="cd06849">
    <property type="entry name" value="lipoyl_domain"/>
    <property type="match status" value="1"/>
</dbReference>
<evidence type="ECO:0000256" key="3">
    <source>
        <dbReference type="ARBA" id="ARBA00022679"/>
    </source>
</evidence>
<dbReference type="RefSeq" id="WP_349637928.1">
    <property type="nucleotide sequence ID" value="NZ_CP090958.1"/>
</dbReference>
<sequence>MSKQFLLPDLGEGLTEAEIISWLVKPGDSVSIDQLIVEVESAKSVVELPCPFAGIIEAVHVQAGEMAEAGQPLVTVGDGTGERSDNDGGIDAGAEAPEVLTGDAPATATADADGGVDAGVDAAELVPGTAIRDTETEEASGAVLIGYGTTTSTRTIKRPAGARFGARGRRSAESSGAAPGTAGAASTAPVTAPSSDRDSRLDVDRSSPVISPIVRKLAHSHGFEARHLKGSGPGDLVTRADVESYIAEQKTAGPAPAGAGSTESAPVSSAPAADAPAADASAVDASGDVRTKISGLRKVVSDRLSLSRREIPEATIWLDVDATELLRAKDQLQQATGERFSVMALIARFVVAGLRRHPILNSSIDTVTNEIVQHGRINLGLAAQTPRGLMVPVVRDAGPLTTRQLRDRIGELVSASASGHFAPAQLSGGTFTLNNYGVFGVDGSAAIINHPEAAILGIGRIMDRPWVVDGELAVRKVVVLSLAFDHRVCDGEEPSKFIKYVAGCIENPMAFLADS</sequence>
<dbReference type="InterPro" id="IPR023213">
    <property type="entry name" value="CAT-like_dom_sf"/>
</dbReference>
<proteinExistence type="inferred from homology"/>
<evidence type="ECO:0000256" key="1">
    <source>
        <dbReference type="ARBA" id="ARBA00001938"/>
    </source>
</evidence>
<dbReference type="PROSITE" id="PS51826">
    <property type="entry name" value="PSBD"/>
    <property type="match status" value="1"/>
</dbReference>
<keyword evidence="5 6" id="KW-0012">Acyltransferase</keyword>
<evidence type="ECO:0000259" key="9">
    <source>
        <dbReference type="PROSITE" id="PS51826"/>
    </source>
</evidence>
<evidence type="ECO:0000256" key="2">
    <source>
        <dbReference type="ARBA" id="ARBA00007317"/>
    </source>
</evidence>
<dbReference type="Proteomes" id="UP001209083">
    <property type="component" value="Chromosome"/>
</dbReference>
<evidence type="ECO:0000313" key="11">
    <source>
        <dbReference type="Proteomes" id="UP001209083"/>
    </source>
</evidence>
<keyword evidence="3 6" id="KW-0808">Transferase</keyword>
<feature type="compositionally biased region" description="Low complexity" evidence="7">
    <location>
        <begin position="251"/>
        <end position="273"/>
    </location>
</feature>
<comment type="cofactor">
    <cofactor evidence="1 6">
        <name>(R)-lipoate</name>
        <dbReference type="ChEBI" id="CHEBI:83088"/>
    </cofactor>
</comment>
<evidence type="ECO:0000256" key="7">
    <source>
        <dbReference type="SAM" id="MobiDB-lite"/>
    </source>
</evidence>
<dbReference type="PROSITE" id="PS50968">
    <property type="entry name" value="BIOTINYL_LIPOYL"/>
    <property type="match status" value="1"/>
</dbReference>
<dbReference type="Gene3D" id="2.40.50.100">
    <property type="match status" value="1"/>
</dbReference>
<dbReference type="PROSITE" id="PS00189">
    <property type="entry name" value="LIPOYL"/>
    <property type="match status" value="1"/>
</dbReference>
<dbReference type="Pfam" id="PF00364">
    <property type="entry name" value="Biotin_lipoyl"/>
    <property type="match status" value="1"/>
</dbReference>
<gene>
    <name evidence="10" type="ORF">LWF01_13720</name>
</gene>
<feature type="domain" description="Lipoyl-binding" evidence="8">
    <location>
        <begin position="2"/>
        <end position="77"/>
    </location>
</feature>
<dbReference type="EC" id="2.3.1.-" evidence="6"/>
<comment type="similarity">
    <text evidence="2 6">Belongs to the 2-oxoacid dehydrogenase family.</text>
</comment>
<dbReference type="Gene3D" id="4.10.320.10">
    <property type="entry name" value="E3-binding domain"/>
    <property type="match status" value="1"/>
</dbReference>